<proteinExistence type="predicted"/>
<dbReference type="OrthoDB" id="47639at2759"/>
<dbReference type="Pfam" id="PF09756">
    <property type="entry name" value="DDRGK"/>
    <property type="match status" value="1"/>
</dbReference>
<evidence type="ECO:0000256" key="1">
    <source>
        <dbReference type="SAM" id="MobiDB-lite"/>
    </source>
</evidence>
<keyword evidence="2" id="KW-1133">Transmembrane helix</keyword>
<dbReference type="SMART" id="SM01128">
    <property type="entry name" value="DDRGK"/>
    <property type="match status" value="1"/>
</dbReference>
<dbReference type="EMBL" id="JAGRRH010000023">
    <property type="protein sequence ID" value="KAG7343865.1"/>
    <property type="molecule type" value="Genomic_DNA"/>
</dbReference>
<sequence length="335" mass="39017">MTTNNKPDGPLGKAPDIAVGASDRLLLGVSVFGFGVITYLVYSFILSKVKSAREMREEERDRQISFEEKLARADVSTLNRAQRRARARLIMKQQRRIDNTGLDEMRMMDDDGNIIRMPGDQMPMRLEDEENEEDFPQFEDDAHYAAASSRHLSRKERQKAAKQIELQERKVLEEERRKEQEELQQKERIKKLERERKKASQMEEERKKRQHQRAAEELAAYHSWRIFLPRPKPGASTEKELPKGFITVKEWKKELCKDPIVTVSELSRRFWVSKQEVRERISELLETDRITGVLDADRFIHLSTSDLVSLSGFLKAKDSFDSAVVQAKIDELVKS</sequence>
<evidence type="ECO:0000313" key="3">
    <source>
        <dbReference type="EMBL" id="KAG7343865.1"/>
    </source>
</evidence>
<gene>
    <name evidence="3" type="ORF">IV203_021873</name>
</gene>
<dbReference type="Proteomes" id="UP000693970">
    <property type="component" value="Unassembled WGS sequence"/>
</dbReference>
<evidence type="ECO:0000256" key="2">
    <source>
        <dbReference type="SAM" id="Phobius"/>
    </source>
</evidence>
<protein>
    <submittedName>
        <fullName evidence="3">DDRGK domain containing protein</fullName>
    </submittedName>
</protein>
<evidence type="ECO:0000313" key="4">
    <source>
        <dbReference type="Proteomes" id="UP000693970"/>
    </source>
</evidence>
<comment type="caution">
    <text evidence="3">The sequence shown here is derived from an EMBL/GenBank/DDBJ whole genome shotgun (WGS) entry which is preliminary data.</text>
</comment>
<keyword evidence="4" id="KW-1185">Reference proteome</keyword>
<keyword evidence="2" id="KW-0472">Membrane</keyword>
<dbReference type="InterPro" id="IPR019153">
    <property type="entry name" value="DDRGK_dom-contain"/>
</dbReference>
<feature type="compositionally biased region" description="Basic and acidic residues" evidence="1">
    <location>
        <begin position="192"/>
        <end position="207"/>
    </location>
</feature>
<feature type="region of interest" description="Disordered" evidence="1">
    <location>
        <begin position="192"/>
        <end position="214"/>
    </location>
</feature>
<organism evidence="3 4">
    <name type="scientific">Nitzschia inconspicua</name>
    <dbReference type="NCBI Taxonomy" id="303405"/>
    <lineage>
        <taxon>Eukaryota</taxon>
        <taxon>Sar</taxon>
        <taxon>Stramenopiles</taxon>
        <taxon>Ochrophyta</taxon>
        <taxon>Bacillariophyta</taxon>
        <taxon>Bacillariophyceae</taxon>
        <taxon>Bacillariophycidae</taxon>
        <taxon>Bacillariales</taxon>
        <taxon>Bacillariaceae</taxon>
        <taxon>Nitzschia</taxon>
    </lineage>
</organism>
<keyword evidence="2" id="KW-0812">Transmembrane</keyword>
<reference evidence="3" key="2">
    <citation type="submission" date="2021-04" db="EMBL/GenBank/DDBJ databases">
        <authorList>
            <person name="Podell S."/>
        </authorList>
    </citation>
    <scope>NUCLEOTIDE SEQUENCE</scope>
    <source>
        <strain evidence="3">Hildebrandi</strain>
    </source>
</reference>
<feature type="transmembrane region" description="Helical" evidence="2">
    <location>
        <begin position="25"/>
        <end position="46"/>
    </location>
</feature>
<dbReference type="AlphaFoldDB" id="A0A9K3KHP2"/>
<name>A0A9K3KHP2_9STRA</name>
<accession>A0A9K3KHP2</accession>
<reference evidence="3" key="1">
    <citation type="journal article" date="2021" name="Sci. Rep.">
        <title>Diploid genomic architecture of Nitzschia inconspicua, an elite biomass production diatom.</title>
        <authorList>
            <person name="Oliver A."/>
            <person name="Podell S."/>
            <person name="Pinowska A."/>
            <person name="Traller J.C."/>
            <person name="Smith S.R."/>
            <person name="McClure R."/>
            <person name="Beliaev A."/>
            <person name="Bohutskyi P."/>
            <person name="Hill E.A."/>
            <person name="Rabines A."/>
            <person name="Zheng H."/>
            <person name="Allen L.Z."/>
            <person name="Kuo A."/>
            <person name="Grigoriev I.V."/>
            <person name="Allen A.E."/>
            <person name="Hazlebeck D."/>
            <person name="Allen E.E."/>
        </authorList>
    </citation>
    <scope>NUCLEOTIDE SEQUENCE</scope>
    <source>
        <strain evidence="3">Hildebrandi</strain>
    </source>
</reference>